<name>A0A7I8JBR1_SPIIN</name>
<dbReference type="PANTHER" id="PTHR46993:SF6">
    <property type="entry name" value="MYB TRANSCRIPTION FACTOR"/>
    <property type="match status" value="1"/>
</dbReference>
<evidence type="ECO:0000259" key="3">
    <source>
        <dbReference type="PROSITE" id="PS50090"/>
    </source>
</evidence>
<dbReference type="AlphaFoldDB" id="A0A7I8JBR1"/>
<dbReference type="SMART" id="SM00717">
    <property type="entry name" value="SANT"/>
    <property type="match status" value="1"/>
</dbReference>
<dbReference type="InterPro" id="IPR001005">
    <property type="entry name" value="SANT/Myb"/>
</dbReference>
<sequence length="341" mass="38075">MEVVDRIWNRRVADLERSEAMGLVGEELREWKKVAEVVVVDSVSRGRILHRDTSREAADALAEYLSVAFKGMGPPLLELMARVLGGESNADGGQAADENAGVNAVQGPSGVSAERVKTSGLQLLPTMEVDIVKEALKSSCEELQMVVRDPLTEALLRAVEIHIRMEETSANPNASGRDNLADSDAAGPCIDSDAQAAAAKGMTDKNQRGGVSAKVPRPSLMEPNPTARTYEWDEDSAESLSEKSAYSPKRIRLPSPRIQRVSPLKVQKGTKFVRRRKIKRWTPEEENALREAVQKYGTGRWKFILQCYPEIFEDRTEVDLKDKWRNMSRYPAFSFFFSFFK</sequence>
<dbReference type="GO" id="GO:0003677">
    <property type="term" value="F:DNA binding"/>
    <property type="evidence" value="ECO:0007669"/>
    <property type="project" value="UniProtKB-KW"/>
</dbReference>
<dbReference type="PROSITE" id="PS51294">
    <property type="entry name" value="HTH_MYB"/>
    <property type="match status" value="1"/>
</dbReference>
<feature type="region of interest" description="Disordered" evidence="2">
    <location>
        <begin position="90"/>
        <end position="111"/>
    </location>
</feature>
<feature type="region of interest" description="Disordered" evidence="2">
    <location>
        <begin position="194"/>
        <end position="249"/>
    </location>
</feature>
<feature type="domain" description="HTH myb-type" evidence="4">
    <location>
        <begin position="275"/>
        <end position="332"/>
    </location>
</feature>
<dbReference type="PANTHER" id="PTHR46993">
    <property type="entry name" value="MYB TRANSCRIPTION FACTOR"/>
    <property type="match status" value="1"/>
</dbReference>
<evidence type="ECO:0000313" key="5">
    <source>
        <dbReference type="EMBL" id="CAA2628276.1"/>
    </source>
</evidence>
<keyword evidence="1" id="KW-0238">DNA-binding</keyword>
<evidence type="ECO:0000256" key="1">
    <source>
        <dbReference type="ARBA" id="ARBA00023125"/>
    </source>
</evidence>
<gene>
    <name evidence="5" type="ORF">SI7747_10013923</name>
</gene>
<feature type="region of interest" description="Disordered" evidence="2">
    <location>
        <begin position="169"/>
        <end position="188"/>
    </location>
</feature>
<keyword evidence="6" id="KW-1185">Reference proteome</keyword>
<proteinExistence type="predicted"/>
<dbReference type="EMBL" id="LR743597">
    <property type="protein sequence ID" value="CAA2628276.1"/>
    <property type="molecule type" value="Genomic_DNA"/>
</dbReference>
<accession>A0A7I8JBR1</accession>
<dbReference type="InterPro" id="IPR009057">
    <property type="entry name" value="Homeodomain-like_sf"/>
</dbReference>
<organism evidence="5">
    <name type="scientific">Spirodela intermedia</name>
    <name type="common">Intermediate duckweed</name>
    <dbReference type="NCBI Taxonomy" id="51605"/>
    <lineage>
        <taxon>Eukaryota</taxon>
        <taxon>Viridiplantae</taxon>
        <taxon>Streptophyta</taxon>
        <taxon>Embryophyta</taxon>
        <taxon>Tracheophyta</taxon>
        <taxon>Spermatophyta</taxon>
        <taxon>Magnoliopsida</taxon>
        <taxon>Liliopsida</taxon>
        <taxon>Araceae</taxon>
        <taxon>Lemnoideae</taxon>
        <taxon>Spirodela</taxon>
    </lineage>
</organism>
<feature type="domain" description="Myb-like" evidence="3">
    <location>
        <begin position="280"/>
        <end position="328"/>
    </location>
</feature>
<dbReference type="EMBL" id="CACRZD030000010">
    <property type="protein sequence ID" value="CAA6667530.1"/>
    <property type="molecule type" value="Genomic_DNA"/>
</dbReference>
<dbReference type="Proteomes" id="UP001189122">
    <property type="component" value="Unassembled WGS sequence"/>
</dbReference>
<dbReference type="CDD" id="cd11660">
    <property type="entry name" value="SANT_TRF"/>
    <property type="match status" value="1"/>
</dbReference>
<evidence type="ECO:0000313" key="6">
    <source>
        <dbReference type="Proteomes" id="UP001189122"/>
    </source>
</evidence>
<dbReference type="SUPFAM" id="SSF46689">
    <property type="entry name" value="Homeodomain-like"/>
    <property type="match status" value="1"/>
</dbReference>
<dbReference type="InterPro" id="IPR017930">
    <property type="entry name" value="Myb_dom"/>
</dbReference>
<reference evidence="5 6" key="1">
    <citation type="submission" date="2019-12" db="EMBL/GenBank/DDBJ databases">
        <authorList>
            <person name="Scholz U."/>
            <person name="Mascher M."/>
            <person name="Fiebig A."/>
        </authorList>
    </citation>
    <scope>NUCLEOTIDE SEQUENCE</scope>
</reference>
<dbReference type="PROSITE" id="PS50090">
    <property type="entry name" value="MYB_LIKE"/>
    <property type="match status" value="1"/>
</dbReference>
<dbReference type="Pfam" id="PF00249">
    <property type="entry name" value="Myb_DNA-binding"/>
    <property type="match status" value="1"/>
</dbReference>
<evidence type="ECO:0000256" key="2">
    <source>
        <dbReference type="SAM" id="MobiDB-lite"/>
    </source>
</evidence>
<evidence type="ECO:0000259" key="4">
    <source>
        <dbReference type="PROSITE" id="PS51294"/>
    </source>
</evidence>
<dbReference type="Gene3D" id="1.10.10.60">
    <property type="entry name" value="Homeodomain-like"/>
    <property type="match status" value="1"/>
</dbReference>
<protein>
    <submittedName>
        <fullName evidence="5">Uncharacterized protein</fullName>
    </submittedName>
</protein>